<dbReference type="EMBL" id="CAJNNW010026503">
    <property type="protein sequence ID" value="CAE8685920.1"/>
    <property type="molecule type" value="Genomic_DNA"/>
</dbReference>
<proteinExistence type="predicted"/>
<evidence type="ECO:0000313" key="1">
    <source>
        <dbReference type="EMBL" id="CAE8608278.1"/>
    </source>
</evidence>
<protein>
    <submittedName>
        <fullName evidence="1">Uncharacterized protein</fullName>
    </submittedName>
</protein>
<dbReference type="Proteomes" id="UP000626109">
    <property type="component" value="Unassembled WGS sequence"/>
</dbReference>
<dbReference type="Proteomes" id="UP000654075">
    <property type="component" value="Unassembled WGS sequence"/>
</dbReference>
<comment type="caution">
    <text evidence="1">The sequence shown here is derived from an EMBL/GenBank/DDBJ whole genome shotgun (WGS) entry which is preliminary data.</text>
</comment>
<evidence type="ECO:0000313" key="3">
    <source>
        <dbReference type="Proteomes" id="UP000654075"/>
    </source>
</evidence>
<keyword evidence="3" id="KW-1185">Reference proteome</keyword>
<organism evidence="1 3">
    <name type="scientific">Polarella glacialis</name>
    <name type="common">Dinoflagellate</name>
    <dbReference type="NCBI Taxonomy" id="89957"/>
    <lineage>
        <taxon>Eukaryota</taxon>
        <taxon>Sar</taxon>
        <taxon>Alveolata</taxon>
        <taxon>Dinophyceae</taxon>
        <taxon>Suessiales</taxon>
        <taxon>Suessiaceae</taxon>
        <taxon>Polarella</taxon>
    </lineage>
</organism>
<evidence type="ECO:0000313" key="2">
    <source>
        <dbReference type="EMBL" id="CAE8685920.1"/>
    </source>
</evidence>
<name>A0A813F225_POLGL</name>
<reference evidence="1" key="1">
    <citation type="submission" date="2021-02" db="EMBL/GenBank/DDBJ databases">
        <authorList>
            <person name="Dougan E. K."/>
            <person name="Rhodes N."/>
            <person name="Thang M."/>
            <person name="Chan C."/>
        </authorList>
    </citation>
    <scope>NUCLEOTIDE SEQUENCE</scope>
</reference>
<dbReference type="EMBL" id="CAJNNV010022704">
    <property type="protein sequence ID" value="CAE8608278.1"/>
    <property type="molecule type" value="Genomic_DNA"/>
</dbReference>
<gene>
    <name evidence="1" type="ORF">PGLA1383_LOCUS26155</name>
    <name evidence="2" type="ORF">PGLA2088_LOCUS24724</name>
</gene>
<dbReference type="AlphaFoldDB" id="A0A813F225"/>
<sequence>MAGSARQALDTYYEKIESSLKVLFTLEDESGDIIHEGIQLATLIMEPATDEVVASIGDISKDAWPAFNSDFVAATCKFWQDLCDAEPPDSDDEGERGKNPDVMEMLDHYKNNKEKFDEESFKAVASGPEVTKDDLKKALMISKIPAGPGSVMREIGCAFQPLVALNQLELYGL</sequence>
<accession>A0A813F225</accession>